<sequence length="68" mass="7073">MAAPPLAAVGTFGPPSSLPQPARAKAMTEAAAASSTRFVLTGFPALHVGPVRERDGQVDRRAETMKNL</sequence>
<accession>A0A918PKY6</accession>
<feature type="region of interest" description="Disordered" evidence="1">
    <location>
        <begin position="1"/>
        <end position="21"/>
    </location>
</feature>
<organism evidence="2 3">
    <name type="scientific">Streptomyces poonensis</name>
    <dbReference type="NCBI Taxonomy" id="68255"/>
    <lineage>
        <taxon>Bacteria</taxon>
        <taxon>Bacillati</taxon>
        <taxon>Actinomycetota</taxon>
        <taxon>Actinomycetes</taxon>
        <taxon>Kitasatosporales</taxon>
        <taxon>Streptomycetaceae</taxon>
        <taxon>Streptomyces</taxon>
    </lineage>
</organism>
<name>A0A918PKY6_9ACTN</name>
<reference evidence="2" key="1">
    <citation type="journal article" date="2014" name="Int. J. Syst. Evol. Microbiol.">
        <title>Complete genome sequence of Corynebacterium casei LMG S-19264T (=DSM 44701T), isolated from a smear-ripened cheese.</title>
        <authorList>
            <consortium name="US DOE Joint Genome Institute (JGI-PGF)"/>
            <person name="Walter F."/>
            <person name="Albersmeier A."/>
            <person name="Kalinowski J."/>
            <person name="Ruckert C."/>
        </authorList>
    </citation>
    <scope>NUCLEOTIDE SEQUENCE</scope>
    <source>
        <strain evidence="2">JCM 4815</strain>
    </source>
</reference>
<protein>
    <submittedName>
        <fullName evidence="2">Uncharacterized protein</fullName>
    </submittedName>
</protein>
<gene>
    <name evidence="2" type="ORF">GCM10010365_36260</name>
</gene>
<comment type="caution">
    <text evidence="2">The sequence shown here is derived from an EMBL/GenBank/DDBJ whole genome shotgun (WGS) entry which is preliminary data.</text>
</comment>
<dbReference type="EMBL" id="BMVW01000006">
    <property type="protein sequence ID" value="GGZ13194.1"/>
    <property type="molecule type" value="Genomic_DNA"/>
</dbReference>
<proteinExistence type="predicted"/>
<keyword evidence="3" id="KW-1185">Reference proteome</keyword>
<evidence type="ECO:0000313" key="2">
    <source>
        <dbReference type="EMBL" id="GGZ13194.1"/>
    </source>
</evidence>
<evidence type="ECO:0000256" key="1">
    <source>
        <dbReference type="SAM" id="MobiDB-lite"/>
    </source>
</evidence>
<reference evidence="2" key="2">
    <citation type="submission" date="2020-09" db="EMBL/GenBank/DDBJ databases">
        <authorList>
            <person name="Sun Q."/>
            <person name="Ohkuma M."/>
        </authorList>
    </citation>
    <scope>NUCLEOTIDE SEQUENCE</scope>
    <source>
        <strain evidence="2">JCM 4815</strain>
    </source>
</reference>
<dbReference type="Proteomes" id="UP000622166">
    <property type="component" value="Unassembled WGS sequence"/>
</dbReference>
<evidence type="ECO:0000313" key="3">
    <source>
        <dbReference type="Proteomes" id="UP000622166"/>
    </source>
</evidence>
<dbReference type="AlphaFoldDB" id="A0A918PKY6"/>